<name>A0A8S9IGM5_BRACR</name>
<proteinExistence type="predicted"/>
<dbReference type="Proteomes" id="UP000712281">
    <property type="component" value="Unassembled WGS sequence"/>
</dbReference>
<sequence length="121" mass="14498">MKMPGSNEDLNVLKWWCEVCTRVLTNRLLCSIPIRATPVGKIYFHIPGKQIVVFKDDDTYDEVLSRKLIENTMFSRWLRFNKVSDVARKFTFAEIHTKYSWNKKERLFYYRVRVFIIVGNN</sequence>
<evidence type="ECO:0000313" key="1">
    <source>
        <dbReference type="EMBL" id="KAF2568382.1"/>
    </source>
</evidence>
<reference evidence="1" key="1">
    <citation type="submission" date="2019-12" db="EMBL/GenBank/DDBJ databases">
        <title>Genome sequencing and annotation of Brassica cretica.</title>
        <authorList>
            <person name="Studholme D.J."/>
            <person name="Sarris P.F."/>
        </authorList>
    </citation>
    <scope>NUCLEOTIDE SEQUENCE</scope>
    <source>
        <strain evidence="1">PFS-001/15</strain>
        <tissue evidence="1">Leaf</tissue>
    </source>
</reference>
<organism evidence="1 2">
    <name type="scientific">Brassica cretica</name>
    <name type="common">Mustard</name>
    <dbReference type="NCBI Taxonomy" id="69181"/>
    <lineage>
        <taxon>Eukaryota</taxon>
        <taxon>Viridiplantae</taxon>
        <taxon>Streptophyta</taxon>
        <taxon>Embryophyta</taxon>
        <taxon>Tracheophyta</taxon>
        <taxon>Spermatophyta</taxon>
        <taxon>Magnoliopsida</taxon>
        <taxon>eudicotyledons</taxon>
        <taxon>Gunneridae</taxon>
        <taxon>Pentapetalae</taxon>
        <taxon>rosids</taxon>
        <taxon>malvids</taxon>
        <taxon>Brassicales</taxon>
        <taxon>Brassicaceae</taxon>
        <taxon>Brassiceae</taxon>
        <taxon>Brassica</taxon>
    </lineage>
</organism>
<comment type="caution">
    <text evidence="1">The sequence shown here is derived from an EMBL/GenBank/DDBJ whole genome shotgun (WGS) entry which is preliminary data.</text>
</comment>
<protein>
    <submittedName>
        <fullName evidence="1">Uncharacterized protein</fullName>
    </submittedName>
</protein>
<gene>
    <name evidence="1" type="ORF">F2Q68_00026345</name>
</gene>
<evidence type="ECO:0000313" key="2">
    <source>
        <dbReference type="Proteomes" id="UP000712281"/>
    </source>
</evidence>
<dbReference type="AlphaFoldDB" id="A0A8S9IGM5"/>
<accession>A0A8S9IGM5</accession>
<dbReference type="EMBL" id="QGKW02001911">
    <property type="protein sequence ID" value="KAF2568382.1"/>
    <property type="molecule type" value="Genomic_DNA"/>
</dbReference>